<organism evidence="9 10">
    <name type="scientific">Emericellopsis atlantica</name>
    <dbReference type="NCBI Taxonomy" id="2614577"/>
    <lineage>
        <taxon>Eukaryota</taxon>
        <taxon>Fungi</taxon>
        <taxon>Dikarya</taxon>
        <taxon>Ascomycota</taxon>
        <taxon>Pezizomycotina</taxon>
        <taxon>Sordariomycetes</taxon>
        <taxon>Hypocreomycetidae</taxon>
        <taxon>Hypocreales</taxon>
        <taxon>Bionectriaceae</taxon>
        <taxon>Emericellopsis</taxon>
    </lineage>
</organism>
<dbReference type="GO" id="GO:0008171">
    <property type="term" value="F:O-methyltransferase activity"/>
    <property type="evidence" value="ECO:0007669"/>
    <property type="project" value="InterPro"/>
</dbReference>
<keyword evidence="5" id="KW-0128">Catecholamine metabolism</keyword>
<keyword evidence="7" id="KW-0067">ATP-binding</keyword>
<feature type="domain" description="ATP-grasp" evidence="8">
    <location>
        <begin position="466"/>
        <end position="665"/>
    </location>
</feature>
<dbReference type="InterPro" id="IPR011761">
    <property type="entry name" value="ATP-grasp"/>
</dbReference>
<keyword evidence="3" id="KW-0808">Transferase</keyword>
<name>A0A9P8CP89_9HYPO</name>
<dbReference type="SUPFAM" id="SSF56059">
    <property type="entry name" value="Glutathione synthetase ATP-binding domain-like"/>
    <property type="match status" value="1"/>
</dbReference>
<dbReference type="Gene3D" id="3.40.50.20">
    <property type="match status" value="1"/>
</dbReference>
<dbReference type="InterPro" id="IPR029063">
    <property type="entry name" value="SAM-dependent_MTases_sf"/>
</dbReference>
<proteinExistence type="inferred from homology"/>
<dbReference type="EC" id="2.1.1.6" evidence="1"/>
<dbReference type="PROSITE" id="PS50975">
    <property type="entry name" value="ATP_GRASP"/>
    <property type="match status" value="1"/>
</dbReference>
<comment type="similarity">
    <text evidence="6">Belongs to the class I-like SAM-binding methyltransferase superfamily. Cation-dependent O-methyltransferase family.</text>
</comment>
<dbReference type="GO" id="GO:0046872">
    <property type="term" value="F:metal ion binding"/>
    <property type="evidence" value="ECO:0007669"/>
    <property type="project" value="InterPro"/>
</dbReference>
<comment type="caution">
    <text evidence="9">The sequence shown here is derived from an EMBL/GenBank/DDBJ whole genome shotgun (WGS) entry which is preliminary data.</text>
</comment>
<evidence type="ECO:0000259" key="8">
    <source>
        <dbReference type="PROSITE" id="PS50975"/>
    </source>
</evidence>
<keyword evidence="2" id="KW-0489">Methyltransferase</keyword>
<dbReference type="InterPro" id="IPR036291">
    <property type="entry name" value="NAD(P)-bd_dom_sf"/>
</dbReference>
<dbReference type="SUPFAM" id="SSF51735">
    <property type="entry name" value="NAD(P)-binding Rossmann-fold domains"/>
    <property type="match status" value="1"/>
</dbReference>
<dbReference type="GO" id="GO:0006584">
    <property type="term" value="P:catecholamine metabolic process"/>
    <property type="evidence" value="ECO:0007669"/>
    <property type="project" value="UniProtKB-KW"/>
</dbReference>
<keyword evidence="7" id="KW-0547">Nucleotide-binding</keyword>
<dbReference type="GeneID" id="70297822"/>
<dbReference type="PROSITE" id="PS51682">
    <property type="entry name" value="SAM_OMT_I"/>
    <property type="match status" value="1"/>
</dbReference>
<dbReference type="GO" id="GO:0032259">
    <property type="term" value="P:methylation"/>
    <property type="evidence" value="ECO:0007669"/>
    <property type="project" value="UniProtKB-KW"/>
</dbReference>
<dbReference type="OrthoDB" id="186626at2759"/>
<keyword evidence="4" id="KW-0949">S-adenosyl-L-methionine</keyword>
<dbReference type="InterPro" id="IPR002935">
    <property type="entry name" value="SAM_O-MeTrfase"/>
</dbReference>
<evidence type="ECO:0000313" key="9">
    <source>
        <dbReference type="EMBL" id="KAG9252526.1"/>
    </source>
</evidence>
<evidence type="ECO:0000256" key="4">
    <source>
        <dbReference type="ARBA" id="ARBA00022691"/>
    </source>
</evidence>
<sequence length="769" mass="86441">MANFDDSKAYAAQEEVFFDDGREIELLHFVYSRPNIDEIRGSPEKVLAAIDEYGRTKKYLMNVGEDKGRIVTDLIKEVKPNIMIELGGYVGYSAVLFGAAVRDAGGKTYYSLERNPEFAAVILSLVDLAGLSDVVKVVVGSSDEGIRRLAQQGLDKVDLMFIDHYKPAYLPDLKLCEELGLIQQGTVLAADNVIKPGNPPYLEYVRSPVEKKKEVFLASTSSSGLGTEDFDDRYSQQYEKTHGAERLDTMIKGDPRLVYSSELIKSFEPTGVPRHGELSGHSRLVKCLNSIVRIKNLALLVLSLVFLPIDTLVILCIDLYSRLLGTRPGRNGAVDKKTVLVTGVSMAKGLALARHFRRAGHRVIGADFHALSQGRVSSAIDKFYALPWPAAEEVPDDEDIEDDEYALALLKIVREDKVDIWVSNSDVSAAIQDGLARDMIESQTSAKAIQLSARHVRLLHEKDSFMTLCHKLGLPIPDTQIVSSRSDIIEFFAKRGGLKLTPGEPTRYLIKPIGVNDIARFDMPLLPLESEEETLRRLDSIPLGSGKFIVQEFIQGFEFCTHALVIRGKVRAFVSCPSSELLMHYKAMDPDTPLSNAMLEFTEKLAASLGETFTGHASFDFLVKAGADKGEVVVYPIECNPRVHTAVVLFNDTPELVAEYLSVLHDTPSRGPLVVPRDPHKYYWLGQEVVERLLYPLYRDFPALPHKTPEFRSFVEHVQYWKDGTFETWDPWPWWWLYHVYWPVQFARYLVWGRWHKVNVSTGKAFQAK</sequence>
<dbReference type="PANTHER" id="PTHR43836:SF2">
    <property type="entry name" value="CATECHOL O-METHYLTRANSFERASE 1-RELATED"/>
    <property type="match status" value="1"/>
</dbReference>
<dbReference type="Gene3D" id="3.30.470.20">
    <property type="entry name" value="ATP-grasp fold, B domain"/>
    <property type="match status" value="1"/>
</dbReference>
<evidence type="ECO:0000313" key="10">
    <source>
        <dbReference type="Proteomes" id="UP000887229"/>
    </source>
</evidence>
<evidence type="ECO:0000256" key="3">
    <source>
        <dbReference type="ARBA" id="ARBA00022679"/>
    </source>
</evidence>
<gene>
    <name evidence="9" type="ORF">F5Z01DRAFT_744382</name>
</gene>
<evidence type="ECO:0000256" key="5">
    <source>
        <dbReference type="ARBA" id="ARBA00022939"/>
    </source>
</evidence>
<dbReference type="SUPFAM" id="SSF53335">
    <property type="entry name" value="S-adenosyl-L-methionine-dependent methyltransferases"/>
    <property type="match status" value="1"/>
</dbReference>
<reference evidence="9" key="1">
    <citation type="journal article" date="2021" name="IMA Fungus">
        <title>Genomic characterization of three marine fungi, including Emericellopsis atlantica sp. nov. with signatures of a generalist lifestyle and marine biomass degradation.</title>
        <authorList>
            <person name="Hagestad O.C."/>
            <person name="Hou L."/>
            <person name="Andersen J.H."/>
            <person name="Hansen E.H."/>
            <person name="Altermark B."/>
            <person name="Li C."/>
            <person name="Kuhnert E."/>
            <person name="Cox R.J."/>
            <person name="Crous P.W."/>
            <person name="Spatafora J.W."/>
            <person name="Lail K."/>
            <person name="Amirebrahimi M."/>
            <person name="Lipzen A."/>
            <person name="Pangilinan J."/>
            <person name="Andreopoulos W."/>
            <person name="Hayes R.D."/>
            <person name="Ng V."/>
            <person name="Grigoriev I.V."/>
            <person name="Jackson S.A."/>
            <person name="Sutton T.D.S."/>
            <person name="Dobson A.D.W."/>
            <person name="Rama T."/>
        </authorList>
    </citation>
    <scope>NUCLEOTIDE SEQUENCE</scope>
    <source>
        <strain evidence="9">TS7</strain>
    </source>
</reference>
<dbReference type="Pfam" id="PF01596">
    <property type="entry name" value="Methyltransf_3"/>
    <property type="match status" value="1"/>
</dbReference>
<keyword evidence="10" id="KW-1185">Reference proteome</keyword>
<evidence type="ECO:0000256" key="1">
    <source>
        <dbReference type="ARBA" id="ARBA00012880"/>
    </source>
</evidence>
<evidence type="ECO:0000256" key="6">
    <source>
        <dbReference type="ARBA" id="ARBA00023453"/>
    </source>
</evidence>
<evidence type="ECO:0000256" key="2">
    <source>
        <dbReference type="ARBA" id="ARBA00022603"/>
    </source>
</evidence>
<dbReference type="EMBL" id="MU251262">
    <property type="protein sequence ID" value="KAG9252526.1"/>
    <property type="molecule type" value="Genomic_DNA"/>
</dbReference>
<dbReference type="GO" id="GO:0005524">
    <property type="term" value="F:ATP binding"/>
    <property type="evidence" value="ECO:0007669"/>
    <property type="project" value="UniProtKB-UniRule"/>
</dbReference>
<dbReference type="AlphaFoldDB" id="A0A9P8CP89"/>
<dbReference type="RefSeq" id="XP_046116450.1">
    <property type="nucleotide sequence ID" value="XM_046266919.1"/>
</dbReference>
<protein>
    <recommendedName>
        <fullName evidence="1">catechol O-methyltransferase</fullName>
        <ecNumber evidence="1">2.1.1.6</ecNumber>
    </recommendedName>
</protein>
<evidence type="ECO:0000256" key="7">
    <source>
        <dbReference type="PROSITE-ProRule" id="PRU00409"/>
    </source>
</evidence>
<accession>A0A9P8CP89</accession>
<dbReference type="Gene3D" id="3.40.50.150">
    <property type="entry name" value="Vaccinia Virus protein VP39"/>
    <property type="match status" value="1"/>
</dbReference>
<dbReference type="Proteomes" id="UP000887229">
    <property type="component" value="Unassembled WGS sequence"/>
</dbReference>
<dbReference type="PANTHER" id="PTHR43836">
    <property type="entry name" value="CATECHOL O-METHYLTRANSFERASE 1-RELATED"/>
    <property type="match status" value="1"/>
</dbReference>